<dbReference type="OrthoDB" id="414133at2759"/>
<dbReference type="Proteomes" id="UP000254866">
    <property type="component" value="Unassembled WGS sequence"/>
</dbReference>
<name>A0A370TLY3_9HELO</name>
<proteinExistence type="inferred from homology"/>
<dbReference type="SUPFAM" id="SSF53335">
    <property type="entry name" value="S-adenosyl-L-methionine-dependent methyltransferases"/>
    <property type="match status" value="1"/>
</dbReference>
<dbReference type="GO" id="GO:0005634">
    <property type="term" value="C:nucleus"/>
    <property type="evidence" value="ECO:0007669"/>
    <property type="project" value="TreeGrafter"/>
</dbReference>
<comment type="caution">
    <text evidence="7">The sequence shown here is derived from an EMBL/GenBank/DDBJ whole genome shotgun (WGS) entry which is preliminary data.</text>
</comment>
<dbReference type="EC" id="2.1.1.37" evidence="1"/>
<evidence type="ECO:0000313" key="7">
    <source>
        <dbReference type="EMBL" id="RDL36530.1"/>
    </source>
</evidence>
<dbReference type="PANTHER" id="PTHR10629">
    <property type="entry name" value="CYTOSINE-SPECIFIC METHYLTRANSFERASE"/>
    <property type="match status" value="1"/>
</dbReference>
<organism evidence="7 8">
    <name type="scientific">Venustampulla echinocandica</name>
    <dbReference type="NCBI Taxonomy" id="2656787"/>
    <lineage>
        <taxon>Eukaryota</taxon>
        <taxon>Fungi</taxon>
        <taxon>Dikarya</taxon>
        <taxon>Ascomycota</taxon>
        <taxon>Pezizomycotina</taxon>
        <taxon>Leotiomycetes</taxon>
        <taxon>Helotiales</taxon>
        <taxon>Pleuroascaceae</taxon>
        <taxon>Venustampulla</taxon>
    </lineage>
</organism>
<accession>A0A370TLY3</accession>
<keyword evidence="2 5" id="KW-0489">Methyltransferase</keyword>
<feature type="region of interest" description="Disordered" evidence="6">
    <location>
        <begin position="174"/>
        <end position="207"/>
    </location>
</feature>
<dbReference type="PANTHER" id="PTHR10629:SF52">
    <property type="entry name" value="DNA (CYTOSINE-5)-METHYLTRANSFERASE 1"/>
    <property type="match status" value="1"/>
</dbReference>
<dbReference type="GO" id="GO:0032259">
    <property type="term" value="P:methylation"/>
    <property type="evidence" value="ECO:0007669"/>
    <property type="project" value="UniProtKB-KW"/>
</dbReference>
<gene>
    <name evidence="7" type="ORF">BP5553_05882</name>
</gene>
<feature type="region of interest" description="Disordered" evidence="6">
    <location>
        <begin position="103"/>
        <end position="122"/>
    </location>
</feature>
<evidence type="ECO:0000256" key="2">
    <source>
        <dbReference type="ARBA" id="ARBA00022603"/>
    </source>
</evidence>
<dbReference type="InterPro" id="IPR029063">
    <property type="entry name" value="SAM-dependent_MTases_sf"/>
</dbReference>
<dbReference type="EMBL" id="NPIC01000004">
    <property type="protein sequence ID" value="RDL36530.1"/>
    <property type="molecule type" value="Genomic_DNA"/>
</dbReference>
<evidence type="ECO:0000313" key="8">
    <source>
        <dbReference type="Proteomes" id="UP000254866"/>
    </source>
</evidence>
<dbReference type="Gene3D" id="3.90.120.10">
    <property type="entry name" value="DNA Methylase, subunit A, domain 2"/>
    <property type="match status" value="1"/>
</dbReference>
<dbReference type="STRING" id="2656787.A0A370TLY3"/>
<evidence type="ECO:0000256" key="1">
    <source>
        <dbReference type="ARBA" id="ARBA00011975"/>
    </source>
</evidence>
<feature type="region of interest" description="Disordered" evidence="6">
    <location>
        <begin position="435"/>
        <end position="469"/>
    </location>
</feature>
<keyword evidence="4 5" id="KW-0949">S-adenosyl-L-methionine</keyword>
<reference evidence="7 8" key="1">
    <citation type="journal article" date="2018" name="IMA Fungus">
        <title>IMA Genome-F 9: Draft genome sequence of Annulohypoxylon stygium, Aspergillus mulundensis, Berkeleyomyces basicola (syn. Thielaviopsis basicola), Ceratocystis smalleyi, two Cercospora beticola strains, Coleophoma cylindrospora, Fusarium fracticaudum, Phialophora cf. hyalina, and Morchella septimelata.</title>
        <authorList>
            <person name="Wingfield B.D."/>
            <person name="Bills G.F."/>
            <person name="Dong Y."/>
            <person name="Huang W."/>
            <person name="Nel W.J."/>
            <person name="Swalarsk-Parry B.S."/>
            <person name="Vaghefi N."/>
            <person name="Wilken P.M."/>
            <person name="An Z."/>
            <person name="de Beer Z.W."/>
            <person name="De Vos L."/>
            <person name="Chen L."/>
            <person name="Duong T.A."/>
            <person name="Gao Y."/>
            <person name="Hammerbacher A."/>
            <person name="Kikkert J.R."/>
            <person name="Li Y."/>
            <person name="Li H."/>
            <person name="Li K."/>
            <person name="Li Q."/>
            <person name="Liu X."/>
            <person name="Ma X."/>
            <person name="Naidoo K."/>
            <person name="Pethybridge S.J."/>
            <person name="Sun J."/>
            <person name="Steenkamp E.T."/>
            <person name="van der Nest M.A."/>
            <person name="van Wyk S."/>
            <person name="Wingfield M.J."/>
            <person name="Xiong C."/>
            <person name="Yue Q."/>
            <person name="Zhang X."/>
        </authorList>
    </citation>
    <scope>NUCLEOTIDE SEQUENCE [LARGE SCALE GENOMIC DNA]</scope>
    <source>
        <strain evidence="7 8">BP 5553</strain>
    </source>
</reference>
<keyword evidence="8" id="KW-1185">Reference proteome</keyword>
<dbReference type="GO" id="GO:0044027">
    <property type="term" value="P:negative regulation of gene expression via chromosomal CpG island methylation"/>
    <property type="evidence" value="ECO:0007669"/>
    <property type="project" value="TreeGrafter"/>
</dbReference>
<dbReference type="InterPro" id="IPR050390">
    <property type="entry name" value="C5-Methyltransferase"/>
</dbReference>
<dbReference type="InterPro" id="IPR031303">
    <property type="entry name" value="C5_meth_CS"/>
</dbReference>
<dbReference type="GO" id="GO:0003886">
    <property type="term" value="F:DNA (cytosine-5-)-methyltransferase activity"/>
    <property type="evidence" value="ECO:0007669"/>
    <property type="project" value="UniProtKB-EC"/>
</dbReference>
<feature type="compositionally biased region" description="Polar residues" evidence="6">
    <location>
        <begin position="174"/>
        <end position="185"/>
    </location>
</feature>
<dbReference type="Pfam" id="PF00145">
    <property type="entry name" value="DNA_methylase"/>
    <property type="match status" value="2"/>
</dbReference>
<dbReference type="PROSITE" id="PS00095">
    <property type="entry name" value="C5_MTASE_2"/>
    <property type="match status" value="1"/>
</dbReference>
<comment type="similarity">
    <text evidence="5">Belongs to the class I-like SAM-binding methyltransferase superfamily. C5-methyltransferase family.</text>
</comment>
<evidence type="ECO:0000256" key="3">
    <source>
        <dbReference type="ARBA" id="ARBA00022679"/>
    </source>
</evidence>
<feature type="active site" evidence="5">
    <location>
        <position position="641"/>
    </location>
</feature>
<evidence type="ECO:0000256" key="6">
    <source>
        <dbReference type="SAM" id="MobiDB-lite"/>
    </source>
</evidence>
<dbReference type="GeneID" id="43598731"/>
<dbReference type="InterPro" id="IPR001525">
    <property type="entry name" value="C5_MeTfrase"/>
</dbReference>
<dbReference type="Gene3D" id="3.40.50.150">
    <property type="entry name" value="Vaccinia Virus protein VP39"/>
    <property type="match status" value="1"/>
</dbReference>
<dbReference type="RefSeq" id="XP_031869186.1">
    <property type="nucleotide sequence ID" value="XM_032014505.1"/>
</dbReference>
<dbReference type="GO" id="GO:0003677">
    <property type="term" value="F:DNA binding"/>
    <property type="evidence" value="ECO:0007669"/>
    <property type="project" value="TreeGrafter"/>
</dbReference>
<protein>
    <recommendedName>
        <fullName evidence="1">DNA (cytosine-5-)-methyltransferase</fullName>
        <ecNumber evidence="1">2.1.1.37</ecNumber>
    </recommendedName>
</protein>
<evidence type="ECO:0000256" key="5">
    <source>
        <dbReference type="PROSITE-ProRule" id="PRU01016"/>
    </source>
</evidence>
<dbReference type="PROSITE" id="PS51679">
    <property type="entry name" value="SAM_MT_C5"/>
    <property type="match status" value="1"/>
</dbReference>
<keyword evidence="3 5" id="KW-0808">Transferase</keyword>
<feature type="compositionally biased region" description="Basic and acidic residues" evidence="6">
    <location>
        <begin position="191"/>
        <end position="200"/>
    </location>
</feature>
<sequence length="878" mass="97629">MASPQAPIILIDGDYDNIESTRSMRPNGLQRRNRSSENTNATISDLRPQALVQEGSSDSLSICIPFALYKESSLYKYRLHENHWRLIECPEEPLRISEVVKAKERNGKPEPSRFSGSSAGLHRANRAFGSPASCFSTNATSRPKLIAASNPVELASENYSGVSHSRPQPFTLRQRAQGTANSSPDTLVGDDNNRQTKSPKDPSPQAYASVVPEGAEVIDIDDDDQYVVIQDEDDDPEVVVISDSRFPNARPIRLRNAPASGRRKSSQPKIIELRNPPIALPFTCLETYAWPGKILRPNLTVELRNGDFLRIRMIISNPQTREVKLRGDRLKRTNFLEGRLPEIDNELCFVYDVDLDDERSHEEQGAGEVLISDILRVRKIRVTNESFDAASTIDGLLSVRWKYTRTFVTASDRIKGSTEKEWALERLQASELPKDTIPDDKRRANWRGRTVPGGAYRPSLESRPENTRKRKEACYDEAYGATSGNLKRPRARVDLGSGVGERSSCINLAAGNATSPQRAPSNLIDLTEDPKPAPSLARTAVVADVTFSNSARPTSPIRRLPGQTYTYGDMFCGAGGTTRGASMAGLRVKYGVDSFNHACETWLANFPYAVCRHMELCTFFQEVEISGENAIVDILHLSPPCQYFSRAHTVAGKDDDMNTASLFAVEQALKITRPRVATLEQTFSIIDNRFCFYFNALICQFTSLEYSVRWQIVQLAQLGLPQRRYRLIAIAACPGEILPRMPAATHADPRFPLNGLKPYATVNEALATIPLNAEDHDLDRAKFALDKCKDPYDGDNILPRAMTTSGGQNYHPGGKRDFTLREYAVLQGFPPAHVFKGKYIKKQIGNAVPPLVAKVLFESVKQQLEEADGVIDEGIVID</sequence>
<dbReference type="AlphaFoldDB" id="A0A370TLY3"/>
<feature type="region of interest" description="Disordered" evidence="6">
    <location>
        <begin position="22"/>
        <end position="44"/>
    </location>
</feature>
<evidence type="ECO:0000256" key="4">
    <source>
        <dbReference type="ARBA" id="ARBA00022691"/>
    </source>
</evidence>